<organism evidence="4">
    <name type="scientific">Anisakis simplex</name>
    <name type="common">Herring worm</name>
    <dbReference type="NCBI Taxonomy" id="6269"/>
    <lineage>
        <taxon>Eukaryota</taxon>
        <taxon>Metazoa</taxon>
        <taxon>Ecdysozoa</taxon>
        <taxon>Nematoda</taxon>
        <taxon>Chromadorea</taxon>
        <taxon>Rhabditida</taxon>
        <taxon>Spirurina</taxon>
        <taxon>Ascaridomorpha</taxon>
        <taxon>Ascaridoidea</taxon>
        <taxon>Anisakidae</taxon>
        <taxon>Anisakis</taxon>
        <taxon>Anisakis simplex complex</taxon>
    </lineage>
</organism>
<protein>
    <submittedName>
        <fullName evidence="2 4">Uncharacterized protein</fullName>
    </submittedName>
</protein>
<feature type="region of interest" description="Disordered" evidence="1">
    <location>
        <begin position="1"/>
        <end position="98"/>
    </location>
</feature>
<dbReference type="OrthoDB" id="567788at2759"/>
<dbReference type="WBParaSite" id="ASIM_0000280101-mRNA-1">
    <property type="protein sequence ID" value="ASIM_0000280101-mRNA-1"/>
    <property type="gene ID" value="ASIM_0000280101"/>
</dbReference>
<keyword evidence="3" id="KW-1185">Reference proteome</keyword>
<evidence type="ECO:0000313" key="4">
    <source>
        <dbReference type="WBParaSite" id="ASIM_0000280101-mRNA-1"/>
    </source>
</evidence>
<evidence type="ECO:0000313" key="3">
    <source>
        <dbReference type="Proteomes" id="UP000267096"/>
    </source>
</evidence>
<dbReference type="EMBL" id="UYRR01003655">
    <property type="protein sequence ID" value="VDK20345.1"/>
    <property type="molecule type" value="Genomic_DNA"/>
</dbReference>
<gene>
    <name evidence="2" type="ORF">ASIM_LOCUS2653</name>
</gene>
<dbReference type="Proteomes" id="UP000267096">
    <property type="component" value="Unassembled WGS sequence"/>
</dbReference>
<reference evidence="2 3" key="2">
    <citation type="submission" date="2018-11" db="EMBL/GenBank/DDBJ databases">
        <authorList>
            <consortium name="Pathogen Informatics"/>
        </authorList>
    </citation>
    <scope>NUCLEOTIDE SEQUENCE [LARGE SCALE GENOMIC DNA]</scope>
</reference>
<proteinExistence type="predicted"/>
<dbReference type="AlphaFoldDB" id="A0A0M3J5H0"/>
<evidence type="ECO:0000256" key="1">
    <source>
        <dbReference type="SAM" id="MobiDB-lite"/>
    </source>
</evidence>
<sequence>MNICSDKIQLQTGGVFGRGASPDEQTFDRKGPLTIPSAPQPKQDDSFVYLDDEQKDDERFGGIAPRPPTPPKELDDEDVKPTTIDVGPRPPYKTSIASDRPRSILKHVGQGPWFDFKTIDPKCWFFHYDFVNWV</sequence>
<reference evidence="4" key="1">
    <citation type="submission" date="2017-02" db="UniProtKB">
        <authorList>
            <consortium name="WormBaseParasite"/>
        </authorList>
    </citation>
    <scope>IDENTIFICATION</scope>
</reference>
<evidence type="ECO:0000313" key="2">
    <source>
        <dbReference type="EMBL" id="VDK20345.1"/>
    </source>
</evidence>
<name>A0A0M3J5H0_ANISI</name>
<accession>A0A0M3J5H0</accession>